<dbReference type="PANTHER" id="PTHR35400">
    <property type="entry name" value="SLR1083 PROTEIN"/>
    <property type="match status" value="1"/>
</dbReference>
<dbReference type="Gene3D" id="3.90.1570.10">
    <property type="entry name" value="tt1808, chain A"/>
    <property type="match status" value="1"/>
</dbReference>
<dbReference type="CDD" id="cd06260">
    <property type="entry name" value="DUF820-like"/>
    <property type="match status" value="1"/>
</dbReference>
<dbReference type="Pfam" id="PF05685">
    <property type="entry name" value="Uma2"/>
    <property type="match status" value="1"/>
</dbReference>
<dbReference type="Proteomes" id="UP000037179">
    <property type="component" value="Unassembled WGS sequence"/>
</dbReference>
<evidence type="ECO:0000313" key="3">
    <source>
        <dbReference type="EMBL" id="GAP28699.1"/>
    </source>
</evidence>
<protein>
    <recommendedName>
        <fullName evidence="2">Putative restriction endonuclease domain-containing protein</fullName>
    </recommendedName>
</protein>
<evidence type="ECO:0000313" key="4">
    <source>
        <dbReference type="Proteomes" id="UP000037179"/>
    </source>
</evidence>
<proteinExistence type="predicted"/>
<sequence length="113" mass="12470">MLMVVEVTSDDQDTERRDRQEKPRADAATRIPVYLLIDRDSCEITVHSDPNDARYQPVLTVPFYSKAPLPSPVDLELDTSPLAEAAAGAGGELLAKLDIDARMTPGRHVRDVL</sequence>
<feature type="compositionally biased region" description="Basic and acidic residues" evidence="1">
    <location>
        <begin position="14"/>
        <end position="26"/>
    </location>
</feature>
<feature type="region of interest" description="Disordered" evidence="1">
    <location>
        <begin position="1"/>
        <end position="26"/>
    </location>
</feature>
<dbReference type="AlphaFoldDB" id="A0ABC9YT69"/>
<dbReference type="EMBL" id="BBYQ01000041">
    <property type="protein sequence ID" value="GAP28699.1"/>
    <property type="molecule type" value="Genomic_DNA"/>
</dbReference>
<evidence type="ECO:0000256" key="1">
    <source>
        <dbReference type="SAM" id="MobiDB-lite"/>
    </source>
</evidence>
<name>A0ABC9YT69_9NOCA</name>
<comment type="caution">
    <text evidence="3">The sequence shown here is derived from an EMBL/GenBank/DDBJ whole genome shotgun (WGS) entry which is preliminary data.</text>
</comment>
<reference evidence="3 4" key="2">
    <citation type="journal article" date="2016" name="Genome Announc.">
        <title>Draft Genome Sequence of Erythromycin- and Oxytetracycline-Sensitive Nocardia seriolae Strain U-1 (NBRC 110359).</title>
        <authorList>
            <person name="Imajoh M."/>
            <person name="Sukeda M."/>
            <person name="Shimizu M."/>
            <person name="Yamane J."/>
            <person name="Ohnishi K."/>
            <person name="Oshima S."/>
        </authorList>
    </citation>
    <scope>NUCLEOTIDE SEQUENCE [LARGE SCALE GENOMIC DNA]</scope>
    <source>
        <strain evidence="3 4">U-1</strain>
    </source>
</reference>
<organism evidence="3 4">
    <name type="scientific">Nocardia seriolae</name>
    <dbReference type="NCBI Taxonomy" id="37332"/>
    <lineage>
        <taxon>Bacteria</taxon>
        <taxon>Bacillati</taxon>
        <taxon>Actinomycetota</taxon>
        <taxon>Actinomycetes</taxon>
        <taxon>Mycobacteriales</taxon>
        <taxon>Nocardiaceae</taxon>
        <taxon>Nocardia</taxon>
    </lineage>
</organism>
<keyword evidence="4" id="KW-1185">Reference proteome</keyword>
<accession>A0ABC9YT69</accession>
<evidence type="ECO:0000259" key="2">
    <source>
        <dbReference type="Pfam" id="PF05685"/>
    </source>
</evidence>
<dbReference type="PANTHER" id="PTHR35400:SF3">
    <property type="entry name" value="SLL1072 PROTEIN"/>
    <property type="match status" value="1"/>
</dbReference>
<reference evidence="4" key="1">
    <citation type="submission" date="2015-07" db="EMBL/GenBank/DDBJ databases">
        <title>Nocardia seriolae U-1 whole genome shotgun sequence.</title>
        <authorList>
            <person name="Imajoh M."/>
            <person name="Fukumoto Y."/>
            <person name="Sukeda M."/>
            <person name="Yamane J."/>
            <person name="Yamasaki K."/>
            <person name="Shimizu M."/>
            <person name="Ohnishi K."/>
            <person name="Oshima S."/>
        </authorList>
    </citation>
    <scope>NUCLEOTIDE SEQUENCE [LARGE SCALE GENOMIC DNA]</scope>
    <source>
        <strain evidence="4">U-1</strain>
    </source>
</reference>
<feature type="domain" description="Putative restriction endonuclease" evidence="2">
    <location>
        <begin position="3"/>
        <end position="77"/>
    </location>
</feature>
<gene>
    <name evidence="3" type="ORF">NSK11_contig00041-0010</name>
</gene>
<dbReference type="InterPro" id="IPR008538">
    <property type="entry name" value="Uma2"/>
</dbReference>
<dbReference type="InterPro" id="IPR012296">
    <property type="entry name" value="Nuclease_put_TT1808"/>
</dbReference>